<feature type="coiled-coil region" evidence="1">
    <location>
        <begin position="57"/>
        <end position="108"/>
    </location>
</feature>
<keyword evidence="2" id="KW-0812">Transmembrane</keyword>
<evidence type="ECO:0000313" key="3">
    <source>
        <dbReference type="EMBL" id="OIQ82984.1"/>
    </source>
</evidence>
<dbReference type="InterPro" id="IPR007813">
    <property type="entry name" value="PilN"/>
</dbReference>
<evidence type="ECO:0000256" key="1">
    <source>
        <dbReference type="SAM" id="Coils"/>
    </source>
</evidence>
<keyword evidence="2" id="KW-1133">Transmembrane helix</keyword>
<keyword evidence="1" id="KW-0175">Coiled coil</keyword>
<dbReference type="PANTHER" id="PTHR40278:SF2">
    <property type="entry name" value="TYPE IV PILUS INNER MEMBRANE COMPONENT PILN"/>
    <property type="match status" value="1"/>
</dbReference>
<proteinExistence type="predicted"/>
<accession>A0A1J5QHQ9</accession>
<evidence type="ECO:0000256" key="2">
    <source>
        <dbReference type="SAM" id="Phobius"/>
    </source>
</evidence>
<dbReference type="AlphaFoldDB" id="A0A1J5QHQ9"/>
<feature type="transmembrane region" description="Helical" evidence="2">
    <location>
        <begin position="21"/>
        <end position="43"/>
    </location>
</feature>
<dbReference type="EMBL" id="MLJW01000747">
    <property type="protein sequence ID" value="OIQ82984.1"/>
    <property type="molecule type" value="Genomic_DNA"/>
</dbReference>
<organism evidence="3">
    <name type="scientific">mine drainage metagenome</name>
    <dbReference type="NCBI Taxonomy" id="410659"/>
    <lineage>
        <taxon>unclassified sequences</taxon>
        <taxon>metagenomes</taxon>
        <taxon>ecological metagenomes</taxon>
    </lineage>
</organism>
<sequence>MIRINLLPHRQIRRAERQRQFNLMLVATVVAGAGIVFMGWTYINAKIDAQKSRNTRLDAAIVQLDHEIRDINKLKEQIRNVLDRKRVVENLQSDRSQAVVLLDELARQLPEGVFLKSIKQQDNEIVLEGIADTNARVATLVRNLGNSEWLESPVLIEIKSVTSKNLRQSAFTLKVNQKVKKPAMVENVKNRGRSG</sequence>
<dbReference type="PANTHER" id="PTHR40278">
    <property type="entry name" value="DNA UTILIZATION PROTEIN HOFN"/>
    <property type="match status" value="1"/>
</dbReference>
<dbReference type="GO" id="GO:0043107">
    <property type="term" value="P:type IV pilus-dependent motility"/>
    <property type="evidence" value="ECO:0007669"/>
    <property type="project" value="TreeGrafter"/>
</dbReference>
<dbReference type="Pfam" id="PF05137">
    <property type="entry name" value="PilN"/>
    <property type="match status" value="1"/>
</dbReference>
<protein>
    <submittedName>
        <fullName evidence="3">Fimbrial assembly protein PilN</fullName>
    </submittedName>
</protein>
<comment type="caution">
    <text evidence="3">The sequence shown here is derived from an EMBL/GenBank/DDBJ whole genome shotgun (WGS) entry which is preliminary data.</text>
</comment>
<dbReference type="GO" id="GO:0043683">
    <property type="term" value="P:type IV pilus assembly"/>
    <property type="evidence" value="ECO:0007669"/>
    <property type="project" value="TreeGrafter"/>
</dbReference>
<name>A0A1J5QHQ9_9ZZZZ</name>
<keyword evidence="2" id="KW-0472">Membrane</keyword>
<reference evidence="3" key="1">
    <citation type="submission" date="2016-10" db="EMBL/GenBank/DDBJ databases">
        <title>Sequence of Gallionella enrichment culture.</title>
        <authorList>
            <person name="Poehlein A."/>
            <person name="Muehling M."/>
            <person name="Daniel R."/>
        </authorList>
    </citation>
    <scope>NUCLEOTIDE SEQUENCE</scope>
</reference>
<gene>
    <name evidence="3" type="ORF">GALL_352140</name>
</gene>
<dbReference type="InterPro" id="IPR052534">
    <property type="entry name" value="Extracell_DNA_Util/SecSys_Comp"/>
</dbReference>